<accession>A0ABW2RJ28</accession>
<dbReference type="Pfam" id="PF03358">
    <property type="entry name" value="FMN_red"/>
    <property type="match status" value="1"/>
</dbReference>
<comment type="similarity">
    <text evidence="1">Belongs to the azoreductase type 2 family.</text>
</comment>
<dbReference type="InterPro" id="IPR050712">
    <property type="entry name" value="NAD(P)H-dep_reductase"/>
</dbReference>
<keyword evidence="3" id="KW-0560">Oxidoreductase</keyword>
<dbReference type="Proteomes" id="UP001596500">
    <property type="component" value="Unassembled WGS sequence"/>
</dbReference>
<dbReference type="InterPro" id="IPR029039">
    <property type="entry name" value="Flavoprotein-like_sf"/>
</dbReference>
<proteinExistence type="inferred from homology"/>
<dbReference type="PANTHER" id="PTHR30543">
    <property type="entry name" value="CHROMATE REDUCTASE"/>
    <property type="match status" value="1"/>
</dbReference>
<evidence type="ECO:0000313" key="3">
    <source>
        <dbReference type="EMBL" id="MFC7441043.1"/>
    </source>
</evidence>
<sequence length="176" mass="18875">MNLLVISGSPRKQSNSLAIAQTAVSFLKSTGSTVALWDLQQRRLPIFDGEEATSRQPEVSQWILAANRANGFFIVTPEYHNGMSGALKNALDFLGSAQFNKKPVAMACAAGGGKGGINALNNLRLVIRGVGGLVLSEQCIIDQKEIDDQGKVSDNALPRLEHLLTELTALTRTLSK</sequence>
<evidence type="ECO:0000313" key="4">
    <source>
        <dbReference type="Proteomes" id="UP001596500"/>
    </source>
</evidence>
<evidence type="ECO:0000256" key="1">
    <source>
        <dbReference type="ARBA" id="ARBA00009428"/>
    </source>
</evidence>
<comment type="caution">
    <text evidence="3">The sequence shown here is derived from an EMBL/GenBank/DDBJ whole genome shotgun (WGS) entry which is preliminary data.</text>
</comment>
<dbReference type="EMBL" id="JBHTBW010000019">
    <property type="protein sequence ID" value="MFC7441043.1"/>
    <property type="molecule type" value="Genomic_DNA"/>
</dbReference>
<dbReference type="Gene3D" id="3.40.50.360">
    <property type="match status" value="1"/>
</dbReference>
<dbReference type="EC" id="1.-.-.-" evidence="3"/>
<dbReference type="InterPro" id="IPR005025">
    <property type="entry name" value="FMN_Rdtase-like_dom"/>
</dbReference>
<feature type="domain" description="NADPH-dependent FMN reductase-like" evidence="2">
    <location>
        <begin position="1"/>
        <end position="143"/>
    </location>
</feature>
<dbReference type="PANTHER" id="PTHR30543:SF21">
    <property type="entry name" value="NAD(P)H-DEPENDENT FMN REDUCTASE LOT6"/>
    <property type="match status" value="1"/>
</dbReference>
<dbReference type="SUPFAM" id="SSF52218">
    <property type="entry name" value="Flavoproteins"/>
    <property type="match status" value="1"/>
</dbReference>
<dbReference type="RefSeq" id="WP_379864318.1">
    <property type="nucleotide sequence ID" value="NZ_JBHTBW010000019.1"/>
</dbReference>
<name>A0ABW2RJ28_9BACL</name>
<dbReference type="GO" id="GO:0016491">
    <property type="term" value="F:oxidoreductase activity"/>
    <property type="evidence" value="ECO:0007669"/>
    <property type="project" value="UniProtKB-KW"/>
</dbReference>
<organism evidence="3 4">
    <name type="scientific">Laceyella putida</name>
    <dbReference type="NCBI Taxonomy" id="110101"/>
    <lineage>
        <taxon>Bacteria</taxon>
        <taxon>Bacillati</taxon>
        <taxon>Bacillota</taxon>
        <taxon>Bacilli</taxon>
        <taxon>Bacillales</taxon>
        <taxon>Thermoactinomycetaceae</taxon>
        <taxon>Laceyella</taxon>
    </lineage>
</organism>
<evidence type="ECO:0000259" key="2">
    <source>
        <dbReference type="Pfam" id="PF03358"/>
    </source>
</evidence>
<keyword evidence="4" id="KW-1185">Reference proteome</keyword>
<reference evidence="4" key="1">
    <citation type="journal article" date="2019" name="Int. J. Syst. Evol. Microbiol.">
        <title>The Global Catalogue of Microorganisms (GCM) 10K type strain sequencing project: providing services to taxonomists for standard genome sequencing and annotation.</title>
        <authorList>
            <consortium name="The Broad Institute Genomics Platform"/>
            <consortium name="The Broad Institute Genome Sequencing Center for Infectious Disease"/>
            <person name="Wu L."/>
            <person name="Ma J."/>
        </authorList>
    </citation>
    <scope>NUCLEOTIDE SEQUENCE [LARGE SCALE GENOMIC DNA]</scope>
    <source>
        <strain evidence="4">CGMCC 1.12942</strain>
    </source>
</reference>
<gene>
    <name evidence="3" type="ORF">ACFQNG_07730</name>
</gene>
<protein>
    <submittedName>
        <fullName evidence="3">NADPH-dependent FMN reductase</fullName>
        <ecNumber evidence="3">1.-.-.-</ecNumber>
    </submittedName>
</protein>